<evidence type="ECO:0000256" key="7">
    <source>
        <dbReference type="ARBA" id="ARBA00023163"/>
    </source>
</evidence>
<evidence type="ECO:0000256" key="1">
    <source>
        <dbReference type="ARBA" id="ARBA00004123"/>
    </source>
</evidence>
<keyword evidence="9" id="KW-0379">Hydroxylation</keyword>
<evidence type="ECO:0000256" key="2">
    <source>
        <dbReference type="ARBA" id="ARBA00022737"/>
    </source>
</evidence>
<dbReference type="InterPro" id="IPR000014">
    <property type="entry name" value="PAS"/>
</dbReference>
<dbReference type="SUPFAM" id="SSF47459">
    <property type="entry name" value="HLH, helix-loop-helix DNA-binding domain"/>
    <property type="match status" value="1"/>
</dbReference>
<evidence type="ECO:0000256" key="8">
    <source>
        <dbReference type="ARBA" id="ARBA00023242"/>
    </source>
</evidence>
<dbReference type="AlphaFoldDB" id="A0A139ZSV7"/>
<name>A0A139ZSV7_MACNP</name>
<protein>
    <submittedName>
        <fullName evidence="13">Hypoxia-inducible factor-1 alpha</fullName>
    </submittedName>
</protein>
<proteinExistence type="evidence at transcript level"/>
<keyword evidence="8" id="KW-0539">Nucleus</keyword>
<keyword evidence="7" id="KW-0804">Transcription</keyword>
<evidence type="ECO:0000256" key="10">
    <source>
        <dbReference type="SAM" id="MobiDB-lite"/>
    </source>
</evidence>
<dbReference type="GO" id="GO:0045944">
    <property type="term" value="P:positive regulation of transcription by RNA polymerase II"/>
    <property type="evidence" value="ECO:0007669"/>
    <property type="project" value="UniProtKB-ARBA"/>
</dbReference>
<keyword evidence="5" id="KW-0238">DNA-binding</keyword>
<dbReference type="EMBL" id="KP050352">
    <property type="protein sequence ID" value="AKC54666.1"/>
    <property type="molecule type" value="mRNA"/>
</dbReference>
<feature type="domain" description="PAS" evidence="11">
    <location>
        <begin position="244"/>
        <end position="300"/>
    </location>
</feature>
<dbReference type="FunFam" id="3.30.450.20:FF:000015">
    <property type="entry name" value="Hypoxia-inducible factor 1-alpha isoform 1"/>
    <property type="match status" value="1"/>
</dbReference>
<dbReference type="PANTHER" id="PTHR23043">
    <property type="entry name" value="HYPOXIA-INDUCIBLE FACTOR 1 ALPHA"/>
    <property type="match status" value="1"/>
</dbReference>
<dbReference type="GO" id="GO:0071456">
    <property type="term" value="P:cellular response to hypoxia"/>
    <property type="evidence" value="ECO:0007669"/>
    <property type="project" value="TreeGrafter"/>
</dbReference>
<dbReference type="SMART" id="SM00086">
    <property type="entry name" value="PAC"/>
    <property type="match status" value="1"/>
</dbReference>
<dbReference type="InterPro" id="IPR013767">
    <property type="entry name" value="PAS_fold"/>
</dbReference>
<dbReference type="SMART" id="SM00353">
    <property type="entry name" value="HLH"/>
    <property type="match status" value="1"/>
</dbReference>
<evidence type="ECO:0000256" key="4">
    <source>
        <dbReference type="ARBA" id="ARBA00023015"/>
    </source>
</evidence>
<dbReference type="SMR" id="A0A139ZSV7"/>
<dbReference type="PANTHER" id="PTHR23043:SF17">
    <property type="entry name" value="PROTEIN SIMILAR"/>
    <property type="match status" value="1"/>
</dbReference>
<dbReference type="InterPro" id="IPR035965">
    <property type="entry name" value="PAS-like_dom_sf"/>
</dbReference>
<feature type="region of interest" description="Disordered" evidence="10">
    <location>
        <begin position="423"/>
        <end position="442"/>
    </location>
</feature>
<dbReference type="GO" id="GO:0046983">
    <property type="term" value="F:protein dimerization activity"/>
    <property type="evidence" value="ECO:0007669"/>
    <property type="project" value="InterPro"/>
</dbReference>
<evidence type="ECO:0000256" key="5">
    <source>
        <dbReference type="ARBA" id="ARBA00023125"/>
    </source>
</evidence>
<dbReference type="Pfam" id="PF23171">
    <property type="entry name" value="bHLH_HIF1A"/>
    <property type="match status" value="1"/>
</dbReference>
<keyword evidence="3" id="KW-0832">Ubl conjugation</keyword>
<keyword evidence="4" id="KW-0805">Transcription regulation</keyword>
<feature type="compositionally biased region" description="Polar residues" evidence="10">
    <location>
        <begin position="390"/>
        <end position="400"/>
    </location>
</feature>
<dbReference type="InterPro" id="IPR001610">
    <property type="entry name" value="PAC"/>
</dbReference>
<dbReference type="SUPFAM" id="SSF55785">
    <property type="entry name" value="PYP-like sensor domain (PAS domain)"/>
    <property type="match status" value="2"/>
</dbReference>
<feature type="compositionally biased region" description="Pro residues" evidence="10">
    <location>
        <begin position="429"/>
        <end position="440"/>
    </location>
</feature>
<accession>A0A139ZSV7</accession>
<dbReference type="PROSITE" id="PS50112">
    <property type="entry name" value="PAS"/>
    <property type="match status" value="2"/>
</dbReference>
<feature type="region of interest" description="Disordered" evidence="10">
    <location>
        <begin position="1"/>
        <end position="38"/>
    </location>
</feature>
<dbReference type="Pfam" id="PF00989">
    <property type="entry name" value="PAS"/>
    <property type="match status" value="1"/>
</dbReference>
<evidence type="ECO:0000256" key="6">
    <source>
        <dbReference type="ARBA" id="ARBA00023159"/>
    </source>
</evidence>
<dbReference type="SMART" id="SM00091">
    <property type="entry name" value="PAS"/>
    <property type="match status" value="2"/>
</dbReference>
<feature type="compositionally biased region" description="Gly residues" evidence="10">
    <location>
        <begin position="1003"/>
        <end position="1014"/>
    </location>
</feature>
<feature type="compositionally biased region" description="Polar residues" evidence="10">
    <location>
        <begin position="739"/>
        <end position="749"/>
    </location>
</feature>
<comment type="subcellular location">
    <subcellularLocation>
        <location evidence="1">Nucleus</location>
    </subcellularLocation>
</comment>
<dbReference type="NCBIfam" id="TIGR00229">
    <property type="entry name" value="sensory_box"/>
    <property type="match status" value="1"/>
</dbReference>
<dbReference type="Gene3D" id="3.30.450.20">
    <property type="entry name" value="PAS domain"/>
    <property type="match status" value="2"/>
</dbReference>
<dbReference type="CDD" id="cd11433">
    <property type="entry name" value="bHLH-PAS_HIF"/>
    <property type="match status" value="1"/>
</dbReference>
<dbReference type="GO" id="GO:0000981">
    <property type="term" value="F:DNA-binding transcription factor activity, RNA polymerase II-specific"/>
    <property type="evidence" value="ECO:0007669"/>
    <property type="project" value="TreeGrafter"/>
</dbReference>
<dbReference type="PROSITE" id="PS50888">
    <property type="entry name" value="BHLH"/>
    <property type="match status" value="1"/>
</dbReference>
<evidence type="ECO:0000259" key="11">
    <source>
        <dbReference type="PROSITE" id="PS50112"/>
    </source>
</evidence>
<dbReference type="GO" id="GO:0005634">
    <property type="term" value="C:nucleus"/>
    <property type="evidence" value="ECO:0007669"/>
    <property type="project" value="UniProtKB-SubCell"/>
</dbReference>
<dbReference type="GO" id="GO:0000977">
    <property type="term" value="F:RNA polymerase II transcription regulatory region sequence-specific DNA binding"/>
    <property type="evidence" value="ECO:0007669"/>
    <property type="project" value="TreeGrafter"/>
</dbReference>
<sequence>MCLKTDLESVGVRSHPYNRPNAKTQKNSEKRKEKSRDAARCRRGKESEIFTELANALPLPARTVSMLDKASVMRLTIAFLKTRALCHACLTKKCDLDGGKKLDLEMDSLFLKALDGFLLVLSTEGDIIYSSENIASFLGLPQVDVMGQCLYEYTHPCDHEEARALVSSKGPQEPRHAFLRLKCTLTAKGRSVNLKSASYKVVRVSGELVKGEDDAWVVALGTPVPHPSNIEFPLDKQTFVSKHSLDMKFTYVDDNVSEFCGYAGDELMGRSLYEMHHALDTDLIKDAYKTLRIKGQVETGRYRFLARDGGYVWVVTQATLIHGPKDHKPQYVVCLNYVVSGVESPGEVLSELQLRCSKSINTKSTKSQDSVPSVSLSVPSVVTHKVLQPKTDTQPKTQAVNGVPPRSPASRVVPAPAPALAPALAPAPASAPPQPQPPTPVATTSKIFTPRTEEMNKGYLIFPDDQPFGIELKDEPEDLTHLAPSGGDTCVPLEIPIFKPELDDEFTLDFKQIPISHTDVALFTSPTAIPDILEQGSSPEYEEYEVTDRGKTCDRLSGGKTTVNKNGSCSPLSICSSPGSGCGLRTPEPPKPLLSQAAVFQSPPGSKLSYRRVVESNRPVSTTESLFTQLNETAHESFTDLELKVENQNMDLDEFDMRAPFIPLSNESLMLNQDDLMWGAHSDPIILPNSLPLGKRNSKYPGLLNGDEDSSLAQLLRDRDPPIAGSGPEKNLESRNPTDPHCSQYQQSKFLDGGGSFVDPNQVLPGHFGGKDGDDGAGVGAVEDDPPQVMMHETVEPPPPLINVDSHQQDCISVKRQHSPNSSPLLGHKKLCSLLYEQQHQQHSPLQDQQQHSPCRSPEGSQHQVPQMQLHHSGIRELTTPYAPTMQQLLISKEPITVRGGRPGGGGGGGGGGGISAPLSMHKGKDSVLRNLLNVNGECEDPSRIGEAKVITAPIRLTQDRMTAMLLADGSDQLSYPKLRILTGSGGSFMQVSQHSFKTSSGSGKGVGGGGVGRSSGCNDNGSSSAVGGGAEGFIQRGRRQDPLLLMDPDLTIPSLSELSHLDFEVNAPANIGNLLQGADLLMALDQA</sequence>
<reference evidence="13" key="1">
    <citation type="journal article" date="2016" name="Comp. Biochem. Physiol. B, Biochem. Mol. Biol.">
        <title>Molecular characterization and mRNA expression of hypoxia inducible factor-1 and cognate inhibiting factor in Macrobrachium nipponense in response to hypoxia.</title>
        <authorList>
            <person name="Sun S."/>
            <person name="Xuan F."/>
            <person name="Fu H."/>
            <person name="Ge X."/>
            <person name="Zhu J."/>
            <person name="Qiao H."/>
            <person name="Jin S."/>
            <person name="Zhang W."/>
        </authorList>
    </citation>
    <scope>NUCLEOTIDE SEQUENCE</scope>
</reference>
<dbReference type="CDD" id="cd00130">
    <property type="entry name" value="PAS"/>
    <property type="match status" value="2"/>
</dbReference>
<keyword evidence="6" id="KW-0010">Activator</keyword>
<evidence type="ECO:0000259" key="12">
    <source>
        <dbReference type="PROSITE" id="PS50888"/>
    </source>
</evidence>
<evidence type="ECO:0000256" key="3">
    <source>
        <dbReference type="ARBA" id="ARBA00022843"/>
    </source>
</evidence>
<organism evidence="13">
    <name type="scientific">Macrobrachium nipponense</name>
    <name type="common">Oriental river shrimp</name>
    <name type="synonym">Palaemon nipponensis</name>
    <dbReference type="NCBI Taxonomy" id="159736"/>
    <lineage>
        <taxon>Eukaryota</taxon>
        <taxon>Metazoa</taxon>
        <taxon>Ecdysozoa</taxon>
        <taxon>Arthropoda</taxon>
        <taxon>Crustacea</taxon>
        <taxon>Multicrustacea</taxon>
        <taxon>Malacostraca</taxon>
        <taxon>Eumalacostraca</taxon>
        <taxon>Eucarida</taxon>
        <taxon>Decapoda</taxon>
        <taxon>Pleocyemata</taxon>
        <taxon>Caridea</taxon>
        <taxon>Palaemonoidea</taxon>
        <taxon>Palaemonidae</taxon>
        <taxon>Macrobrachium</taxon>
    </lineage>
</organism>
<feature type="domain" description="PAS" evidence="11">
    <location>
        <begin position="111"/>
        <end position="166"/>
    </location>
</feature>
<feature type="region of interest" description="Disordered" evidence="10">
    <location>
        <begin position="385"/>
        <end position="414"/>
    </location>
</feature>
<feature type="compositionally biased region" description="Low complexity" evidence="10">
    <location>
        <begin position="839"/>
        <end position="852"/>
    </location>
</feature>
<dbReference type="Pfam" id="PF14598">
    <property type="entry name" value="PAS_11"/>
    <property type="match status" value="1"/>
</dbReference>
<feature type="domain" description="BHLH" evidence="12">
    <location>
        <begin position="30"/>
        <end position="83"/>
    </location>
</feature>
<feature type="region of interest" description="Disordered" evidence="10">
    <location>
        <begin position="996"/>
        <end position="1031"/>
    </location>
</feature>
<feature type="region of interest" description="Disordered" evidence="10">
    <location>
        <begin position="839"/>
        <end position="869"/>
    </location>
</feature>
<evidence type="ECO:0000313" key="13">
    <source>
        <dbReference type="EMBL" id="AKC54666.1"/>
    </source>
</evidence>
<dbReference type="InterPro" id="IPR011598">
    <property type="entry name" value="bHLH_dom"/>
</dbReference>
<feature type="region of interest" description="Disordered" evidence="10">
    <location>
        <begin position="718"/>
        <end position="785"/>
    </location>
</feature>
<keyword evidence="2" id="KW-0677">Repeat</keyword>
<dbReference type="InterPro" id="IPR036638">
    <property type="entry name" value="HLH_DNA-bd_sf"/>
</dbReference>
<feature type="compositionally biased region" description="Basic and acidic residues" evidence="10">
    <location>
        <begin position="26"/>
        <end position="38"/>
    </location>
</feature>
<evidence type="ECO:0000256" key="9">
    <source>
        <dbReference type="ARBA" id="ARBA00023278"/>
    </source>
</evidence>